<dbReference type="CDD" id="cd16936">
    <property type="entry name" value="HATPase_RsbW-like"/>
    <property type="match status" value="1"/>
</dbReference>
<dbReference type="AlphaFoldDB" id="A0A0M4DZ25"/>
<dbReference type="RefSeq" id="WP_053557611.1">
    <property type="nucleotide sequence ID" value="NZ_CP011340.1"/>
</dbReference>
<evidence type="ECO:0000259" key="2">
    <source>
        <dbReference type="Pfam" id="PF13581"/>
    </source>
</evidence>
<keyword evidence="1" id="KW-0418">Kinase</keyword>
<dbReference type="PANTHER" id="PTHR35526:SF3">
    <property type="entry name" value="ANTI-SIGMA-F FACTOR RSBW"/>
    <property type="match status" value="1"/>
</dbReference>
<dbReference type="GeneID" id="97232266"/>
<evidence type="ECO:0000313" key="3">
    <source>
        <dbReference type="EMBL" id="ALC24995.1"/>
    </source>
</evidence>
<keyword evidence="1" id="KW-0808">Transferase</keyword>
<dbReference type="KEGG" id="spri:SPRI_6689"/>
<protein>
    <submittedName>
        <fullName evidence="3">Regulatory protein</fullName>
    </submittedName>
</protein>
<proteinExistence type="predicted"/>
<dbReference type="STRING" id="38300.SPRI_6689"/>
<keyword evidence="1" id="KW-0723">Serine/threonine-protein kinase</keyword>
<gene>
    <name evidence="3" type="ORF">SPRI_6689</name>
</gene>
<dbReference type="PATRIC" id="fig|38300.4.peg.6993"/>
<dbReference type="OrthoDB" id="3852548at2"/>
<accession>A0A0M4DZ25</accession>
<dbReference type="GO" id="GO:0004674">
    <property type="term" value="F:protein serine/threonine kinase activity"/>
    <property type="evidence" value="ECO:0007669"/>
    <property type="project" value="UniProtKB-KW"/>
</dbReference>
<sequence length="170" mass="18695">MNVPVACQYRIEVPASPERIPQIRRILAAHLKYWGLDAHVMPVCSAVDELVGNVVQHVEGDKTCVVEVRWAGRHLNTSVSDRDSTLPRLHTSSPAKGGLARVAMLSDSWGTCATEHGKVIWFSRRVKEPQRVMSGPQVPQPPVREFRPLPLEAVPADPFEAPSLAVPAGR</sequence>
<dbReference type="EMBL" id="CP011340">
    <property type="protein sequence ID" value="ALC24995.1"/>
    <property type="molecule type" value="Genomic_DNA"/>
</dbReference>
<dbReference type="Gene3D" id="3.30.565.10">
    <property type="entry name" value="Histidine kinase-like ATPase, C-terminal domain"/>
    <property type="match status" value="1"/>
</dbReference>
<evidence type="ECO:0000313" key="4">
    <source>
        <dbReference type="Proteomes" id="UP000060513"/>
    </source>
</evidence>
<feature type="domain" description="Histidine kinase/HSP90-like ATPase" evidence="2">
    <location>
        <begin position="13"/>
        <end position="107"/>
    </location>
</feature>
<organism evidence="3">
    <name type="scientific">Streptomyces pristinaespiralis</name>
    <dbReference type="NCBI Taxonomy" id="38300"/>
    <lineage>
        <taxon>Bacteria</taxon>
        <taxon>Bacillati</taxon>
        <taxon>Actinomycetota</taxon>
        <taxon>Actinomycetes</taxon>
        <taxon>Kitasatosporales</taxon>
        <taxon>Streptomycetaceae</taxon>
        <taxon>Streptomyces</taxon>
    </lineage>
</organism>
<dbReference type="InterPro" id="IPR050267">
    <property type="entry name" value="Anti-sigma-factor_SerPK"/>
</dbReference>
<reference evidence="3 4" key="1">
    <citation type="submission" date="2015-08" db="EMBL/GenBank/DDBJ databases">
        <title>Genome sequence of the pristinamycin over-producing bacterium Streptomyces pristinaespiralis HCCB10218.</title>
        <authorList>
            <person name="Tian J."/>
            <person name="Yang J."/>
            <person name="Li L."/>
            <person name="Ruan L."/>
            <person name="Wei W."/>
            <person name="Zheng G."/>
            <person name="Wei Z."/>
            <person name="Yang S."/>
            <person name="Ge M."/>
            <person name="Jiang W."/>
            <person name="Lu Y."/>
        </authorList>
    </citation>
    <scope>NUCLEOTIDE SEQUENCE [LARGE SCALE GENOMIC DNA]</scope>
    <source>
        <strain evidence="3 4">HCCB 10218</strain>
    </source>
</reference>
<evidence type="ECO:0000256" key="1">
    <source>
        <dbReference type="ARBA" id="ARBA00022527"/>
    </source>
</evidence>
<name>A0A0M4DZ25_STRPR</name>
<dbReference type="InterPro" id="IPR036890">
    <property type="entry name" value="HATPase_C_sf"/>
</dbReference>
<dbReference type="InterPro" id="IPR003594">
    <property type="entry name" value="HATPase_dom"/>
</dbReference>
<dbReference type="Pfam" id="PF13581">
    <property type="entry name" value="HATPase_c_2"/>
    <property type="match status" value="1"/>
</dbReference>
<dbReference type="PANTHER" id="PTHR35526">
    <property type="entry name" value="ANTI-SIGMA-F FACTOR RSBW-RELATED"/>
    <property type="match status" value="1"/>
</dbReference>
<dbReference type="Proteomes" id="UP000060513">
    <property type="component" value="Chromosome"/>
</dbReference>